<evidence type="ECO:0000313" key="7">
    <source>
        <dbReference type="Proteomes" id="UP001460270"/>
    </source>
</evidence>
<dbReference type="EMBL" id="JBBPFD010000014">
    <property type="protein sequence ID" value="KAK7899476.1"/>
    <property type="molecule type" value="Genomic_DNA"/>
</dbReference>
<keyword evidence="2" id="KW-0863">Zinc-finger</keyword>
<dbReference type="CDD" id="cd15711">
    <property type="entry name" value="ePHD2_PHF6"/>
    <property type="match status" value="1"/>
</dbReference>
<feature type="domain" description="PHD-type" evidence="5">
    <location>
        <begin position="50"/>
        <end position="169"/>
    </location>
</feature>
<dbReference type="InterPro" id="IPR034732">
    <property type="entry name" value="EPHD"/>
</dbReference>
<protein>
    <recommendedName>
        <fullName evidence="5">PHD-type domain-containing protein</fullName>
    </recommendedName>
</protein>
<feature type="domain" description="PHD-type" evidence="5">
    <location>
        <begin position="249"/>
        <end position="370"/>
    </location>
</feature>
<keyword evidence="1" id="KW-0479">Metal-binding</keyword>
<dbReference type="Proteomes" id="UP001460270">
    <property type="component" value="Unassembled WGS sequence"/>
</dbReference>
<feature type="compositionally biased region" description="Polar residues" evidence="4">
    <location>
        <begin position="393"/>
        <end position="403"/>
    </location>
</feature>
<evidence type="ECO:0000313" key="6">
    <source>
        <dbReference type="EMBL" id="KAK7899476.1"/>
    </source>
</evidence>
<evidence type="ECO:0000256" key="3">
    <source>
        <dbReference type="ARBA" id="ARBA00022833"/>
    </source>
</evidence>
<feature type="compositionally biased region" description="Low complexity" evidence="4">
    <location>
        <begin position="218"/>
        <end position="227"/>
    </location>
</feature>
<dbReference type="PROSITE" id="PS51805">
    <property type="entry name" value="EPHD"/>
    <property type="match status" value="2"/>
</dbReference>
<organism evidence="6 7">
    <name type="scientific">Mugilogobius chulae</name>
    <name type="common">yellowstripe goby</name>
    <dbReference type="NCBI Taxonomy" id="88201"/>
    <lineage>
        <taxon>Eukaryota</taxon>
        <taxon>Metazoa</taxon>
        <taxon>Chordata</taxon>
        <taxon>Craniata</taxon>
        <taxon>Vertebrata</taxon>
        <taxon>Euteleostomi</taxon>
        <taxon>Actinopterygii</taxon>
        <taxon>Neopterygii</taxon>
        <taxon>Teleostei</taxon>
        <taxon>Neoteleostei</taxon>
        <taxon>Acanthomorphata</taxon>
        <taxon>Gobiaria</taxon>
        <taxon>Gobiiformes</taxon>
        <taxon>Gobioidei</taxon>
        <taxon>Gobiidae</taxon>
        <taxon>Gobionellinae</taxon>
        <taxon>Mugilogobius</taxon>
    </lineage>
</organism>
<dbReference type="InterPro" id="IPR001965">
    <property type="entry name" value="Znf_PHD"/>
</dbReference>
<accession>A0AAW0NH07</accession>
<sequence length="403" mass="44482">MSFRTERNTAQLPGAFPSNLLIQPEIYLDISFVRRSRGHVGTEERRVAPSPQMCFLQNEPGQRVRPAASVRQPEGGSTSQVYAVLSALVSSPSGSENIGGFSIDDVKKEIKRGTKLMCSSCHRPGATIGCDVKTCRRTYHYYCALKDKAQTKENPSQGITCDVYCHKHRDASLEDAEEEEAEAVANDSDSPPQSKGRGRFEKSKSKTGSKGQSEESKSTSSQAAAAAAEEESSSHRDRSPLRSSPADGLQRCGFCHAGDEENETRGVLHTDNSKKVAAHYKCMLFSSGTVQLTTTSRAEFGNFDVKTVIQEIKRGKRMKCTLCGQLGATIGCEIKACVKTYHYHCGVQDKAKFIENMARGIYKLYCKNHSGNEERDEEDEERENRRERAANEQATARQVNGNN</sequence>
<feature type="region of interest" description="Disordered" evidence="4">
    <location>
        <begin position="371"/>
        <end position="403"/>
    </location>
</feature>
<keyword evidence="7" id="KW-1185">Reference proteome</keyword>
<dbReference type="Gene3D" id="3.30.40.10">
    <property type="entry name" value="Zinc/RING finger domain, C3HC4 (zinc finger)"/>
    <property type="match status" value="2"/>
</dbReference>
<dbReference type="AlphaFoldDB" id="A0AAW0NH07"/>
<proteinExistence type="predicted"/>
<evidence type="ECO:0000256" key="1">
    <source>
        <dbReference type="ARBA" id="ARBA00022723"/>
    </source>
</evidence>
<dbReference type="PANTHER" id="PTHR12420">
    <property type="entry name" value="PHD FINGER PROTEIN"/>
    <property type="match status" value="1"/>
</dbReference>
<dbReference type="GO" id="GO:0008270">
    <property type="term" value="F:zinc ion binding"/>
    <property type="evidence" value="ECO:0007669"/>
    <property type="project" value="UniProtKB-KW"/>
</dbReference>
<evidence type="ECO:0000256" key="2">
    <source>
        <dbReference type="ARBA" id="ARBA00022771"/>
    </source>
</evidence>
<gene>
    <name evidence="6" type="ORF">WMY93_020329</name>
</gene>
<dbReference type="SMART" id="SM00249">
    <property type="entry name" value="PHD"/>
    <property type="match status" value="2"/>
</dbReference>
<comment type="caution">
    <text evidence="6">The sequence shown here is derived from an EMBL/GenBank/DDBJ whole genome shotgun (WGS) entry which is preliminary data.</text>
</comment>
<reference evidence="7" key="1">
    <citation type="submission" date="2024-04" db="EMBL/GenBank/DDBJ databases">
        <title>Salinicola lusitanus LLJ914,a marine bacterium isolated from the Okinawa Trough.</title>
        <authorList>
            <person name="Li J."/>
        </authorList>
    </citation>
    <scope>NUCLEOTIDE SEQUENCE [LARGE SCALE GENOMIC DNA]</scope>
</reference>
<feature type="region of interest" description="Disordered" evidence="4">
    <location>
        <begin position="174"/>
        <end position="247"/>
    </location>
</feature>
<dbReference type="PANTHER" id="PTHR12420:SF45">
    <property type="entry name" value="TRANSCRIPTIONAL REGULATOR ATRX HOMOLOG"/>
    <property type="match status" value="1"/>
</dbReference>
<dbReference type="InterPro" id="IPR051188">
    <property type="entry name" value="PHD-type_Zinc_Finger"/>
</dbReference>
<dbReference type="GO" id="GO:0005634">
    <property type="term" value="C:nucleus"/>
    <property type="evidence" value="ECO:0007669"/>
    <property type="project" value="TreeGrafter"/>
</dbReference>
<dbReference type="InterPro" id="IPR013083">
    <property type="entry name" value="Znf_RING/FYVE/PHD"/>
</dbReference>
<evidence type="ECO:0000256" key="4">
    <source>
        <dbReference type="SAM" id="MobiDB-lite"/>
    </source>
</evidence>
<keyword evidence="3" id="KW-0862">Zinc</keyword>
<name>A0AAW0NH07_9GOBI</name>
<dbReference type="Pfam" id="PF13771">
    <property type="entry name" value="zf-HC5HC2H"/>
    <property type="match status" value="2"/>
</dbReference>
<evidence type="ECO:0000259" key="5">
    <source>
        <dbReference type="PROSITE" id="PS51805"/>
    </source>
</evidence>